<dbReference type="RefSeq" id="XP_028992157.1">
    <property type="nucleotide sequence ID" value="XM_029136324.3"/>
</dbReference>
<evidence type="ECO:0000259" key="1">
    <source>
        <dbReference type="PROSITE" id="PS50235"/>
    </source>
</evidence>
<dbReference type="Proteomes" id="UP000515150">
    <property type="component" value="Chromosome 2"/>
</dbReference>
<proteinExistence type="predicted"/>
<evidence type="ECO:0000313" key="2">
    <source>
        <dbReference type="Proteomes" id="UP000515150"/>
    </source>
</evidence>
<dbReference type="GO" id="GO:0005634">
    <property type="term" value="C:nucleus"/>
    <property type="evidence" value="ECO:0007669"/>
    <property type="project" value="TreeGrafter"/>
</dbReference>
<name>A0A6P7LCL8_BETSP</name>
<dbReference type="PROSITE" id="PS00973">
    <property type="entry name" value="USP_2"/>
    <property type="match status" value="1"/>
</dbReference>
<sequence>MSHDRVQTLREKLARCSVSDHYGLISPGLTCYLNSVLQVLFMTQRFREEIQRRGSTDATAIDAHLDSLFTDLRTKKARTHSILKELGITGFAVYEQRDAAEYFENILRLTSAEASKIFKGELIHKNKCLHCGHGNDSKSNFWILPLAVEDTHHQTCSVEQGFRNFFKGQKVSEDNVMFCSSCSEKREAEMDCELTRPPEVLTLLLKRFRFSHRQRCYVKLHCRAAVPPTLRAKGGTYHLYALVHHYGDLTGGHYSAEIRSFQTGEWYRFDDDVVQMVRQSADTHVSDPLTEFICAPTPHQLPHSVPAHVQNGETTFCKTCQRRRGSWRRVSGGGWRERGSCSPPLPSDERRFIREETWCSESESLLG</sequence>
<dbReference type="PANTHER" id="PTHR24006">
    <property type="entry name" value="UBIQUITIN CARBOXYL-TERMINAL HYDROLASE"/>
    <property type="match status" value="1"/>
</dbReference>
<keyword evidence="2" id="KW-1185">Reference proteome</keyword>
<accession>A0A6P7LCL8</accession>
<dbReference type="CDD" id="cd02257">
    <property type="entry name" value="Peptidase_C19"/>
    <property type="match status" value="1"/>
</dbReference>
<gene>
    <name evidence="3" type="primary">LOC114847028</name>
</gene>
<dbReference type="InterPro" id="IPR038765">
    <property type="entry name" value="Papain-like_cys_pep_sf"/>
</dbReference>
<dbReference type="Pfam" id="PF00443">
    <property type="entry name" value="UCH"/>
    <property type="match status" value="1"/>
</dbReference>
<dbReference type="GO" id="GO:0004843">
    <property type="term" value="F:cysteine-type deubiquitinase activity"/>
    <property type="evidence" value="ECO:0007669"/>
    <property type="project" value="InterPro"/>
</dbReference>
<dbReference type="InterPro" id="IPR018200">
    <property type="entry name" value="USP_CS"/>
</dbReference>
<dbReference type="SUPFAM" id="SSF54001">
    <property type="entry name" value="Cysteine proteinases"/>
    <property type="match status" value="1"/>
</dbReference>
<feature type="domain" description="USP" evidence="1">
    <location>
        <begin position="22"/>
        <end position="296"/>
    </location>
</feature>
<dbReference type="InterPro" id="IPR050164">
    <property type="entry name" value="Peptidase_C19"/>
</dbReference>
<dbReference type="GeneID" id="114847028"/>
<protein>
    <submittedName>
        <fullName evidence="3">Ubiquitin carboxyl-terminal hydrolase 47-like isoform X2</fullName>
    </submittedName>
</protein>
<dbReference type="GO" id="GO:0016579">
    <property type="term" value="P:protein deubiquitination"/>
    <property type="evidence" value="ECO:0007669"/>
    <property type="project" value="InterPro"/>
</dbReference>
<dbReference type="AlphaFoldDB" id="A0A6P7LCL8"/>
<dbReference type="GO" id="GO:0005829">
    <property type="term" value="C:cytosol"/>
    <property type="evidence" value="ECO:0007669"/>
    <property type="project" value="TreeGrafter"/>
</dbReference>
<dbReference type="PANTHER" id="PTHR24006:SF899">
    <property type="entry name" value="UBIQUITIN CARBOXYL-TERMINAL HYDROLASE"/>
    <property type="match status" value="1"/>
</dbReference>
<dbReference type="PROSITE" id="PS50235">
    <property type="entry name" value="USP_3"/>
    <property type="match status" value="1"/>
</dbReference>
<dbReference type="Gene3D" id="3.90.70.10">
    <property type="entry name" value="Cysteine proteinases"/>
    <property type="match status" value="1"/>
</dbReference>
<organism evidence="2 3">
    <name type="scientific">Betta splendens</name>
    <name type="common">Siamese fighting fish</name>
    <dbReference type="NCBI Taxonomy" id="158456"/>
    <lineage>
        <taxon>Eukaryota</taxon>
        <taxon>Metazoa</taxon>
        <taxon>Chordata</taxon>
        <taxon>Craniata</taxon>
        <taxon>Vertebrata</taxon>
        <taxon>Euteleostomi</taxon>
        <taxon>Actinopterygii</taxon>
        <taxon>Neopterygii</taxon>
        <taxon>Teleostei</taxon>
        <taxon>Neoteleostei</taxon>
        <taxon>Acanthomorphata</taxon>
        <taxon>Anabantaria</taxon>
        <taxon>Anabantiformes</taxon>
        <taxon>Anabantoidei</taxon>
        <taxon>Osphronemidae</taxon>
        <taxon>Betta</taxon>
    </lineage>
</organism>
<evidence type="ECO:0000313" key="3">
    <source>
        <dbReference type="RefSeq" id="XP_028992157.1"/>
    </source>
</evidence>
<dbReference type="InterPro" id="IPR001394">
    <property type="entry name" value="Peptidase_C19_UCH"/>
</dbReference>
<dbReference type="InterPro" id="IPR028889">
    <property type="entry name" value="USP"/>
</dbReference>
<reference evidence="3" key="1">
    <citation type="submission" date="2025-08" db="UniProtKB">
        <authorList>
            <consortium name="RefSeq"/>
        </authorList>
    </citation>
    <scope>IDENTIFICATION</scope>
</reference>